<keyword evidence="2" id="KW-1185">Reference proteome</keyword>
<comment type="caution">
    <text evidence="1">The sequence shown here is derived from an EMBL/GenBank/DDBJ whole genome shotgun (WGS) entry which is preliminary data.</text>
</comment>
<evidence type="ECO:0000313" key="2">
    <source>
        <dbReference type="Proteomes" id="UP000326924"/>
    </source>
</evidence>
<evidence type="ECO:0000313" key="1">
    <source>
        <dbReference type="EMBL" id="KAA8909834.1"/>
    </source>
</evidence>
<accession>A0A5J5F1B4</accession>
<reference evidence="1 2" key="1">
    <citation type="submission" date="2019-09" db="EMBL/GenBank/DDBJ databases">
        <title>Draft genome of the ectomycorrhizal ascomycete Sphaerosporella brunnea.</title>
        <authorList>
            <consortium name="DOE Joint Genome Institute"/>
            <person name="Benucci G.M."/>
            <person name="Marozzi G."/>
            <person name="Antonielli L."/>
            <person name="Sanchez S."/>
            <person name="Marco P."/>
            <person name="Wang X."/>
            <person name="Falini L.B."/>
            <person name="Barry K."/>
            <person name="Haridas S."/>
            <person name="Lipzen A."/>
            <person name="Labutti K."/>
            <person name="Grigoriev I.V."/>
            <person name="Murat C."/>
            <person name="Martin F."/>
            <person name="Albertini E."/>
            <person name="Donnini D."/>
            <person name="Bonito G."/>
        </authorList>
    </citation>
    <scope>NUCLEOTIDE SEQUENCE [LARGE SCALE GENOMIC DNA]</scope>
    <source>
        <strain evidence="1 2">Sb_GMNB300</strain>
    </source>
</reference>
<dbReference type="Proteomes" id="UP000326924">
    <property type="component" value="Unassembled WGS sequence"/>
</dbReference>
<proteinExistence type="predicted"/>
<organism evidence="1 2">
    <name type="scientific">Sphaerosporella brunnea</name>
    <dbReference type="NCBI Taxonomy" id="1250544"/>
    <lineage>
        <taxon>Eukaryota</taxon>
        <taxon>Fungi</taxon>
        <taxon>Dikarya</taxon>
        <taxon>Ascomycota</taxon>
        <taxon>Pezizomycotina</taxon>
        <taxon>Pezizomycetes</taxon>
        <taxon>Pezizales</taxon>
        <taxon>Pyronemataceae</taxon>
        <taxon>Sphaerosporella</taxon>
    </lineage>
</organism>
<dbReference type="AlphaFoldDB" id="A0A5J5F1B4"/>
<name>A0A5J5F1B4_9PEZI</name>
<sequence>MSSSRTNVRHTHLKRILHMDPVPKLLPLPAAPTLAQRGAVAHTSEQEAASRRFSVDGLHFPDHTEDSDESAESVLCLGVQQGRKAQASVSAMQAAARRLSYGMGSERTWGVAVQLGIPSSAIEEWFRRPLGLWWTDVHLNCNLAVLNANFTTGAFVSEDTLVNRDLWFDLALIQQPGTTEYQAHRDMYRWCLQALRYAAHMEGCSGTI</sequence>
<protein>
    <submittedName>
        <fullName evidence="1">Uncharacterized protein</fullName>
    </submittedName>
</protein>
<gene>
    <name evidence="1" type="ORF">FN846DRAFT_905357</name>
</gene>
<dbReference type="InParanoid" id="A0A5J5F1B4"/>
<dbReference type="EMBL" id="VXIS01000053">
    <property type="protein sequence ID" value="KAA8909834.1"/>
    <property type="molecule type" value="Genomic_DNA"/>
</dbReference>